<dbReference type="PANTHER" id="PTHR43384">
    <property type="entry name" value="SEPTUM SITE-DETERMINING PROTEIN MIND HOMOLOG, CHLOROPLASTIC-RELATED"/>
    <property type="match status" value="1"/>
</dbReference>
<dbReference type="GO" id="GO:0016887">
    <property type="term" value="F:ATP hydrolysis activity"/>
    <property type="evidence" value="ECO:0007669"/>
    <property type="project" value="TreeGrafter"/>
</dbReference>
<dbReference type="GO" id="GO:0051782">
    <property type="term" value="P:negative regulation of cell division"/>
    <property type="evidence" value="ECO:0007669"/>
    <property type="project" value="TreeGrafter"/>
</dbReference>
<dbReference type="InterPro" id="IPR050625">
    <property type="entry name" value="ParA/MinD_ATPase"/>
</dbReference>
<dbReference type="GO" id="GO:0000160">
    <property type="term" value="P:phosphorelay signal transduction system"/>
    <property type="evidence" value="ECO:0007669"/>
    <property type="project" value="InterPro"/>
</dbReference>
<dbReference type="PANTHER" id="PTHR43384:SF6">
    <property type="entry name" value="SEPTUM SITE-DETERMINING PROTEIN MIND HOMOLOG, CHLOROPLASTIC"/>
    <property type="match status" value="1"/>
</dbReference>
<organism evidence="5 6">
    <name type="scientific">Phytopseudomonas flavescens</name>
    <dbReference type="NCBI Taxonomy" id="29435"/>
    <lineage>
        <taxon>Bacteria</taxon>
        <taxon>Pseudomonadati</taxon>
        <taxon>Pseudomonadota</taxon>
        <taxon>Gammaproteobacteria</taxon>
        <taxon>Pseudomonadales</taxon>
        <taxon>Pseudomonadaceae</taxon>
        <taxon>Phytopseudomonas</taxon>
    </lineage>
</organism>
<accession>A0A1G8NZD8</accession>
<feature type="domain" description="Response regulatory" evidence="4">
    <location>
        <begin position="14"/>
        <end position="131"/>
    </location>
</feature>
<dbReference type="GO" id="GO:0005829">
    <property type="term" value="C:cytosol"/>
    <property type="evidence" value="ECO:0007669"/>
    <property type="project" value="TreeGrafter"/>
</dbReference>
<evidence type="ECO:0000256" key="3">
    <source>
        <dbReference type="PROSITE-ProRule" id="PRU00169"/>
    </source>
</evidence>
<name>A0A1G8NZD8_9GAMM</name>
<dbReference type="Proteomes" id="UP000198606">
    <property type="component" value="Unassembled WGS sequence"/>
</dbReference>
<dbReference type="SUPFAM" id="SSF52540">
    <property type="entry name" value="P-loop containing nucleoside triphosphate hydrolases"/>
    <property type="match status" value="1"/>
</dbReference>
<dbReference type="InterPro" id="IPR027417">
    <property type="entry name" value="P-loop_NTPase"/>
</dbReference>
<dbReference type="GO" id="GO:0009898">
    <property type="term" value="C:cytoplasmic side of plasma membrane"/>
    <property type="evidence" value="ECO:0007669"/>
    <property type="project" value="TreeGrafter"/>
</dbReference>
<dbReference type="GO" id="GO:0005524">
    <property type="term" value="F:ATP binding"/>
    <property type="evidence" value="ECO:0007669"/>
    <property type="project" value="UniProtKB-KW"/>
</dbReference>
<dbReference type="InterPro" id="IPR001789">
    <property type="entry name" value="Sig_transdc_resp-reg_receiver"/>
</dbReference>
<dbReference type="RefSeq" id="WP_175154259.1">
    <property type="nucleotide sequence ID" value="NZ_FNDG01000026.1"/>
</dbReference>
<dbReference type="AlphaFoldDB" id="A0A1G8NZD8"/>
<feature type="modified residue" description="4-aspartylphosphate" evidence="3">
    <location>
        <position position="66"/>
    </location>
</feature>
<evidence type="ECO:0000313" key="6">
    <source>
        <dbReference type="Proteomes" id="UP000198606"/>
    </source>
</evidence>
<gene>
    <name evidence="5" type="ORF">SAMN05216588_12672</name>
</gene>
<reference evidence="5 6" key="1">
    <citation type="submission" date="2016-10" db="EMBL/GenBank/DDBJ databases">
        <authorList>
            <person name="de Groot N.N."/>
        </authorList>
    </citation>
    <scope>NUCLEOTIDE SEQUENCE [LARGE SCALE GENOMIC DNA]</scope>
    <source>
        <strain evidence="5 6">LMG 18387</strain>
    </source>
</reference>
<dbReference type="Gene3D" id="3.40.50.300">
    <property type="entry name" value="P-loop containing nucleotide triphosphate hydrolases"/>
    <property type="match status" value="1"/>
</dbReference>
<keyword evidence="1" id="KW-0547">Nucleotide-binding</keyword>
<dbReference type="STRING" id="29435.SAMN05216588_12672"/>
<dbReference type="EMBL" id="FNDG01000026">
    <property type="protein sequence ID" value="SDI85465.1"/>
    <property type="molecule type" value="Genomic_DNA"/>
</dbReference>
<dbReference type="Gene3D" id="3.40.50.2300">
    <property type="match status" value="1"/>
</dbReference>
<dbReference type="InterPro" id="IPR011006">
    <property type="entry name" value="CheY-like_superfamily"/>
</dbReference>
<evidence type="ECO:0000259" key="4">
    <source>
        <dbReference type="PROSITE" id="PS50110"/>
    </source>
</evidence>
<evidence type="ECO:0000256" key="1">
    <source>
        <dbReference type="ARBA" id="ARBA00022741"/>
    </source>
</evidence>
<protein>
    <submittedName>
        <fullName evidence="5">Pilus assembly protein CpaE</fullName>
    </submittedName>
</protein>
<keyword evidence="3" id="KW-0597">Phosphoprotein</keyword>
<dbReference type="PROSITE" id="PS50110">
    <property type="entry name" value="RESPONSE_REGULATORY"/>
    <property type="match status" value="1"/>
</dbReference>
<evidence type="ECO:0000256" key="2">
    <source>
        <dbReference type="ARBA" id="ARBA00022840"/>
    </source>
</evidence>
<dbReference type="SUPFAM" id="SSF52172">
    <property type="entry name" value="CheY-like"/>
    <property type="match status" value="1"/>
</dbReference>
<keyword evidence="2" id="KW-0067">ATP-binding</keyword>
<proteinExistence type="predicted"/>
<sequence>MNPNTPNTRQTPTDLLLFAADGEQAGHYGKHLVRLGCQPEQARTGGVRAAIEWCRGRAAPDVLLVDLDGDSLPLQSLAELGELCDPSCQIVALGSKQDVDLYRSLLHSGVFDYLLKPVSLDLLADTLSRARNLGYQEPHGVRSGRTIAVIGSGGGCGTSTVVAGLGLLLSQQRHTATAVVDFDRGKGDQNLLLGYDGEAGLAGALASSEIDTRLLQRAMGQINERLHLLAQAPALRHDPALHAEHLLNLGGNLCRLFNQVIWDLPAGCPPGALDVLGHAQTRILLTDLSVQSARSLHRLLREIGDESEGQQLLVVANAVRGNLAPVVERSQFEAFIERRVDLQLPHAGNALADSLLAGPLRLDGATPFQDTLLDLADLAIGHTPKRATTASASLIARLRQALARQRSAA</sequence>
<evidence type="ECO:0000313" key="5">
    <source>
        <dbReference type="EMBL" id="SDI85465.1"/>
    </source>
</evidence>